<dbReference type="PANTHER" id="PTHR44086:SF10">
    <property type="entry name" value="THIOSULFATE SULFURTRANSFERASE_RHODANESE-LIKE DOMAIN-CONTAINING PROTEIN 3"/>
    <property type="match status" value="1"/>
</dbReference>
<name>A0A4Q2D496_9AGAR</name>
<dbReference type="Proteomes" id="UP000290288">
    <property type="component" value="Unassembled WGS sequence"/>
</dbReference>
<dbReference type="Gene3D" id="3.40.250.10">
    <property type="entry name" value="Rhodanese-like domain"/>
    <property type="match status" value="1"/>
</dbReference>
<dbReference type="AlphaFoldDB" id="A0A4Q2D496"/>
<keyword evidence="3" id="KW-1185">Reference proteome</keyword>
<organism evidence="2 3">
    <name type="scientific">Candolleomyces aberdarensis</name>
    <dbReference type="NCBI Taxonomy" id="2316362"/>
    <lineage>
        <taxon>Eukaryota</taxon>
        <taxon>Fungi</taxon>
        <taxon>Dikarya</taxon>
        <taxon>Basidiomycota</taxon>
        <taxon>Agaricomycotina</taxon>
        <taxon>Agaricomycetes</taxon>
        <taxon>Agaricomycetidae</taxon>
        <taxon>Agaricales</taxon>
        <taxon>Agaricineae</taxon>
        <taxon>Psathyrellaceae</taxon>
        <taxon>Candolleomyces</taxon>
    </lineage>
</organism>
<dbReference type="OrthoDB" id="566238at2759"/>
<proteinExistence type="predicted"/>
<dbReference type="SUPFAM" id="SSF52821">
    <property type="entry name" value="Rhodanese/Cell cycle control phosphatase"/>
    <property type="match status" value="1"/>
</dbReference>
<evidence type="ECO:0000313" key="2">
    <source>
        <dbReference type="EMBL" id="RXW13356.1"/>
    </source>
</evidence>
<protein>
    <recommendedName>
        <fullName evidence="1">Rhodanese domain-containing protein</fullName>
    </recommendedName>
</protein>
<dbReference type="SMART" id="SM00450">
    <property type="entry name" value="RHOD"/>
    <property type="match status" value="1"/>
</dbReference>
<evidence type="ECO:0000313" key="3">
    <source>
        <dbReference type="Proteomes" id="UP000290288"/>
    </source>
</evidence>
<dbReference type="InterPro" id="IPR001763">
    <property type="entry name" value="Rhodanese-like_dom"/>
</dbReference>
<dbReference type="InterPro" id="IPR036873">
    <property type="entry name" value="Rhodanese-like_dom_sf"/>
</dbReference>
<reference evidence="2 3" key="1">
    <citation type="submission" date="2019-01" db="EMBL/GenBank/DDBJ databases">
        <title>Draft genome sequence of Psathyrella aberdarensis IHI B618.</title>
        <authorList>
            <person name="Buettner E."/>
            <person name="Kellner H."/>
        </authorList>
    </citation>
    <scope>NUCLEOTIDE SEQUENCE [LARGE SCALE GENOMIC DNA]</scope>
    <source>
        <strain evidence="2 3">IHI B618</strain>
    </source>
</reference>
<sequence>MLGQYYETSAPVKAARSESSRSTSTVPAYVVSTGKDLLPRAASSALSARSESLPVRTLDDVRLQVAQETTIRAINKKEVIDGVQIGVILSTNSTSDPGSFIRLIAESLTSHPLLHSFLFIIADTTQSVPPKPTTLLVVGSAPDLVQRGSLLTSSKFVGRIVSSATEDPKVWSALIQDLGVSTYDDAALWDVVRKAARQPIDPLLPPPGSRSIAQILSDARAKLQRITPMQAYRELTGENHGVLDAPTFLVDIRPQAQRAKHGGIRGSLVIERNVLEWRLDPRSDARLTVADRYDIRVIVFCQEGYTSSLAAYSLQKLGLLNATDVIGGFEAWRLVGLPIDTTQGTEAEERSLVSRAGSVV</sequence>
<dbReference type="EMBL" id="SDEE01000940">
    <property type="protein sequence ID" value="RXW13356.1"/>
    <property type="molecule type" value="Genomic_DNA"/>
</dbReference>
<dbReference type="Pfam" id="PF00581">
    <property type="entry name" value="Rhodanese"/>
    <property type="match status" value="1"/>
</dbReference>
<dbReference type="PROSITE" id="PS50206">
    <property type="entry name" value="RHODANESE_3"/>
    <property type="match status" value="1"/>
</dbReference>
<dbReference type="GO" id="GO:0004792">
    <property type="term" value="F:thiosulfate-cyanide sulfurtransferase activity"/>
    <property type="evidence" value="ECO:0007669"/>
    <property type="project" value="TreeGrafter"/>
</dbReference>
<accession>A0A4Q2D496</accession>
<feature type="domain" description="Rhodanese" evidence="1">
    <location>
        <begin position="243"/>
        <end position="341"/>
    </location>
</feature>
<dbReference type="STRING" id="2316362.A0A4Q2D496"/>
<dbReference type="PANTHER" id="PTHR44086">
    <property type="entry name" value="THIOSULFATE SULFURTRANSFERASE RDL2, MITOCHONDRIAL-RELATED"/>
    <property type="match status" value="1"/>
</dbReference>
<comment type="caution">
    <text evidence="2">The sequence shown here is derived from an EMBL/GenBank/DDBJ whole genome shotgun (WGS) entry which is preliminary data.</text>
</comment>
<evidence type="ECO:0000259" key="1">
    <source>
        <dbReference type="PROSITE" id="PS50206"/>
    </source>
</evidence>
<gene>
    <name evidence="2" type="ORF">EST38_g12497</name>
</gene>